<dbReference type="EMBL" id="JBFOLK010000009">
    <property type="protein sequence ID" value="KAL2486180.1"/>
    <property type="molecule type" value="Genomic_DNA"/>
</dbReference>
<proteinExistence type="predicted"/>
<reference evidence="3" key="1">
    <citation type="submission" date="2024-07" db="EMBL/GenBank/DDBJ databases">
        <title>Two chromosome-level genome assemblies of Korean endemic species Abeliophyllum distichum and Forsythia ovata (Oleaceae).</title>
        <authorList>
            <person name="Jang H."/>
        </authorList>
    </citation>
    <scope>NUCLEOTIDE SEQUENCE [LARGE SCALE GENOMIC DNA]</scope>
</reference>
<feature type="region of interest" description="Disordered" evidence="1">
    <location>
        <begin position="118"/>
        <end position="138"/>
    </location>
</feature>
<evidence type="ECO:0000313" key="3">
    <source>
        <dbReference type="Proteomes" id="UP001604336"/>
    </source>
</evidence>
<feature type="region of interest" description="Disordered" evidence="1">
    <location>
        <begin position="1"/>
        <end position="41"/>
    </location>
</feature>
<feature type="compositionally biased region" description="Basic and acidic residues" evidence="1">
    <location>
        <begin position="1"/>
        <end position="12"/>
    </location>
</feature>
<comment type="caution">
    <text evidence="2">The sequence shown here is derived from an EMBL/GenBank/DDBJ whole genome shotgun (WGS) entry which is preliminary data.</text>
</comment>
<accession>A0ABD1RCN0</accession>
<name>A0ABD1RCN0_9LAMI</name>
<dbReference type="Proteomes" id="UP001604336">
    <property type="component" value="Unassembled WGS sequence"/>
</dbReference>
<keyword evidence="3" id="KW-1185">Reference proteome</keyword>
<protein>
    <submittedName>
        <fullName evidence="2">Uncharacterized protein</fullName>
    </submittedName>
</protein>
<evidence type="ECO:0000256" key="1">
    <source>
        <dbReference type="SAM" id="MobiDB-lite"/>
    </source>
</evidence>
<gene>
    <name evidence="2" type="ORF">Adt_30936</name>
</gene>
<organism evidence="2 3">
    <name type="scientific">Abeliophyllum distichum</name>
    <dbReference type="NCBI Taxonomy" id="126358"/>
    <lineage>
        <taxon>Eukaryota</taxon>
        <taxon>Viridiplantae</taxon>
        <taxon>Streptophyta</taxon>
        <taxon>Embryophyta</taxon>
        <taxon>Tracheophyta</taxon>
        <taxon>Spermatophyta</taxon>
        <taxon>Magnoliopsida</taxon>
        <taxon>eudicotyledons</taxon>
        <taxon>Gunneridae</taxon>
        <taxon>Pentapetalae</taxon>
        <taxon>asterids</taxon>
        <taxon>lamiids</taxon>
        <taxon>Lamiales</taxon>
        <taxon>Oleaceae</taxon>
        <taxon>Forsythieae</taxon>
        <taxon>Abeliophyllum</taxon>
    </lineage>
</organism>
<dbReference type="AlphaFoldDB" id="A0ABD1RCN0"/>
<evidence type="ECO:0000313" key="2">
    <source>
        <dbReference type="EMBL" id="KAL2486180.1"/>
    </source>
</evidence>
<sequence length="183" mass="20693">MADVMSHRDAGARDPPQQPSHHLVSACKSAPPPKRRGNSRGINLEKVWQANGKMPLPIGFDIVECTMQPIKNNAKYFTRLVGNQVRFTVPMSYPSWTEVSEEQRARLRSIIEGTFPSLNSTSASKAPQGTFHQFSGDPQNNDHRFAMYEAQLRRMQWEIELLKKSILVVMPKEDENGDDDEGL</sequence>